<dbReference type="Pfam" id="PF04404">
    <property type="entry name" value="ERF"/>
    <property type="match status" value="1"/>
</dbReference>
<gene>
    <name evidence="1" type="ORF">F7Q93_02650</name>
</gene>
<proteinExistence type="predicted"/>
<evidence type="ECO:0000313" key="1">
    <source>
        <dbReference type="EMBL" id="KAB0573410.1"/>
    </source>
</evidence>
<sequence>MAAQAVEVQQPQAMSPVHRSVAAANDMLSQALSSGAGMDVIEKLMELRDRQEATMARRAFDEALAAAKAEMPVITKNRTVDFTSTRGRTNYAHEDLGEIARTVDPILGKFGLSYRFRVKTEQGQVSVTCIVAHREGHFEETTLSAGHDQSGNKNSIQAVGSTITYLQRYTLKAALGLAASSDDDGRTHGRTAEDDALITAEQRNTLLKMIEATETDIARFCAYMKVESVPDIKLSEYGRAVAMLEKKKEQKNV</sequence>
<comment type="caution">
    <text evidence="1">The sequence shown here is derived from an EMBL/GenBank/DDBJ whole genome shotgun (WGS) entry which is preliminary data.</text>
</comment>
<accession>A0A643F5K5</accession>
<organism evidence="1">
    <name type="scientific">Brucella pituitosa</name>
    <dbReference type="NCBI Taxonomy" id="571256"/>
    <lineage>
        <taxon>Bacteria</taxon>
        <taxon>Pseudomonadati</taxon>
        <taxon>Pseudomonadota</taxon>
        <taxon>Alphaproteobacteria</taxon>
        <taxon>Hyphomicrobiales</taxon>
        <taxon>Brucellaceae</taxon>
        <taxon>Brucella/Ochrobactrum group</taxon>
        <taxon>Brucella</taxon>
    </lineage>
</organism>
<dbReference type="AlphaFoldDB" id="A0A643F5K5"/>
<dbReference type="InterPro" id="IPR007499">
    <property type="entry name" value="ERF_bacteria_virus"/>
</dbReference>
<dbReference type="EMBL" id="VZPE01000001">
    <property type="protein sequence ID" value="KAB0573410.1"/>
    <property type="molecule type" value="Genomic_DNA"/>
</dbReference>
<dbReference type="RefSeq" id="WP_128093094.1">
    <property type="nucleotide sequence ID" value="NZ_JBHEEN010000001.1"/>
</dbReference>
<name>A0A643F5K5_9HYPH</name>
<reference evidence="1" key="1">
    <citation type="submission" date="2019-09" db="EMBL/GenBank/DDBJ databases">
        <title>Draft genome sequences of 48 bacterial type strains from the CCUG.</title>
        <authorList>
            <person name="Tunovic T."/>
            <person name="Pineiro-Iglesias B."/>
            <person name="Unosson C."/>
            <person name="Inganas E."/>
            <person name="Ohlen M."/>
            <person name="Cardew S."/>
            <person name="Jensie-Markopoulos S."/>
            <person name="Salva-Serra F."/>
            <person name="Jaen-Luchoro D."/>
            <person name="Karlsson R."/>
            <person name="Svensson-Stadler L."/>
            <person name="Chun J."/>
            <person name="Moore E."/>
        </authorList>
    </citation>
    <scope>NUCLEOTIDE SEQUENCE</scope>
    <source>
        <strain evidence="1">CCUG 50899</strain>
    </source>
</reference>
<protein>
    <submittedName>
        <fullName evidence="1">ERF family protein</fullName>
    </submittedName>
</protein>